<organism evidence="1 2">
    <name type="scientific">Acinetobacter phage Aristophanes</name>
    <dbReference type="NCBI Taxonomy" id="2759203"/>
    <lineage>
        <taxon>Viruses</taxon>
        <taxon>Duplodnaviria</taxon>
        <taxon>Heunggongvirae</taxon>
        <taxon>Uroviricota</taxon>
        <taxon>Caudoviricetes</taxon>
        <taxon>Autographivirales</taxon>
        <taxon>Autoscriptoviridae</taxon>
        <taxon>Beijerinckvirinae</taxon>
        <taxon>Aristophanesvirus</taxon>
        <taxon>Aristophanesvirus aristophanes</taxon>
    </lineage>
</organism>
<dbReference type="Proteomes" id="UP000516232">
    <property type="component" value="Segment"/>
</dbReference>
<name>A0A7G9VYQ0_BPACA</name>
<evidence type="ECO:0000313" key="1">
    <source>
        <dbReference type="EMBL" id="QNO11465.1"/>
    </source>
</evidence>
<sequence>MTNSINELKSYTEYNVNTPTSVFTIGFQYEYNVDHVNVTVDGVEATAAGYTIQHDSHGTVTLTPAVPSGVVRLSRETDIDTAAHTFSAGAKFTAGNMNENFEQIRHSQQEVRDGFSKLKDDIGFTNLEQTVQAVRIIANEVEDNVSQSQSLLDNTITQANLAQGYADSASVANTAAQQAAADAQQAVIDVSTAEADVYAALSAQQTTVNNSLAAYVGGRKAYTTLALAQADQANLPANTAIEVTNDGANNGTYQWDGTTLTKSTYDPLTQSKLYTNNKVQDEISKALSGKLLTVEDRVVYSLDGVTLENVYQGDFFFTDVSVEAGQWYLITSNALGSVRAYYIANASGNLVKYGEPTVSEELVQVPVGGVRLVVNSLKTARDNFSVKLLSKDEATILQKAKDAPNPKTLIEKALSGNIDTTMNSTIYSPDGLTLDAVAHADLFCADMSVKEGDWYLITSDASGSVRAYYTANGNTVKSYGEVTESLKFVQIPVGANRLIVNSLISNKDKFSVKLLSKDEVALFKSSQVVTTVRDAFPSRPSYPNLLKEKCPKFYEKLKGKTGDLTVCLTGTSLTLGNLYATDRSDGTTRPPQLHTNDLASAIFDSLIGYWDGQQYRRYDHADLTYSSSAWVVTNDVKDGENSVWDDRAEYRNGLTKTTTSANASVAITIPSDAWQFNFIYRSDSQGGNCTVAISEGNSKVEVFNGTAWVEANGFTFSMLESAATATKGNTIFQKRLKMRCKNKAGGINSIGSTKRITITKANDNTRFNVVGFEWSPREFMFTFINSARGSHNWGLANGYNLENYQDGDIWNFNPDLILCEATIINWGGSWGYDVDPLYYSNIAKRTYFNEFNDNPNSLHVKSNAYQNCEIIFYGDTVSAHDSQAASWNGKQPRFATVTTAADNGNGSTENIGRVKNIFENYAEVERYMASKDHIFIPVSVMFKNVADKYFGNYWDAFRGTDKAGTTLSYDAIHLNDNGYKLWSLPIVPIFENL</sequence>
<keyword evidence="2" id="KW-1185">Reference proteome</keyword>
<dbReference type="EMBL" id="MT783706">
    <property type="protein sequence ID" value="QNO11465.1"/>
    <property type="molecule type" value="Genomic_DNA"/>
</dbReference>
<organismHost>
    <name type="scientific">Acinetobacter baumannii</name>
    <dbReference type="NCBI Taxonomy" id="470"/>
</organismHost>
<accession>A0A7G9VYQ0</accession>
<protein>
    <submittedName>
        <fullName evidence="1">Tail spike protein</fullName>
    </submittedName>
</protein>
<gene>
    <name evidence="1" type="ORF">Aristophanes_00041</name>
</gene>
<reference evidence="1 2" key="1">
    <citation type="submission" date="2020-07" db="EMBL/GenBank/DDBJ databases">
        <authorList>
            <person name="Shneider M.M."/>
            <person name="Timoshina O.V."/>
            <person name="Evseev P.V."/>
            <person name="Shelenkov A.A."/>
            <person name="Mikhailova Y.V."/>
            <person name="Yanushevich Y."/>
            <person name="Shagin D.A."/>
            <person name="Miroshnikov K.A."/>
        </authorList>
    </citation>
    <scope>NUCLEOTIDE SEQUENCE [LARGE SCALE GENOMIC DNA]</scope>
</reference>
<evidence type="ECO:0000313" key="2">
    <source>
        <dbReference type="Proteomes" id="UP000516232"/>
    </source>
</evidence>
<proteinExistence type="predicted"/>